<organism evidence="1 2">
    <name type="scientific">Protofrankia coriariae</name>
    <dbReference type="NCBI Taxonomy" id="1562887"/>
    <lineage>
        <taxon>Bacteria</taxon>
        <taxon>Bacillati</taxon>
        <taxon>Actinomycetota</taxon>
        <taxon>Actinomycetes</taxon>
        <taxon>Frankiales</taxon>
        <taxon>Frankiaceae</taxon>
        <taxon>Protofrankia</taxon>
    </lineage>
</organism>
<accession>A0ABR5F7F2</accession>
<name>A0ABR5F7F2_9ACTN</name>
<sequence length="87" mass="9523">MLSWPGSSRCTLGMLRRLFQVSSSAWSTTTSTRRTSAIVRSAVSAAFVDGVSPLTNDDTMCTRSLRARSDRAPRSAAAFIFFGVRWS</sequence>
<dbReference type="Proteomes" id="UP000035425">
    <property type="component" value="Unassembled WGS sequence"/>
</dbReference>
<gene>
    <name evidence="1" type="ORF">FrCorBMG51_02935</name>
</gene>
<reference evidence="1 2" key="1">
    <citation type="submission" date="2014-12" db="EMBL/GenBank/DDBJ databases">
        <title>Frankia sp. BMG5.1 draft genome.</title>
        <authorList>
            <person name="Gtari M."/>
            <person name="Ghodhbane-Gtari F."/>
            <person name="Nouioui I."/>
            <person name="Ktari A."/>
            <person name="Hezbri K."/>
            <person name="Mimouni W."/>
            <person name="Sbissi I."/>
            <person name="Ayari A."/>
            <person name="Yamanaka T."/>
            <person name="Normand P."/>
            <person name="Tisa L.S."/>
            <person name="Boudabous A."/>
        </authorList>
    </citation>
    <scope>NUCLEOTIDE SEQUENCE [LARGE SCALE GENOMIC DNA]</scope>
    <source>
        <strain evidence="1 2">BMG5.1</strain>
    </source>
</reference>
<keyword evidence="2" id="KW-1185">Reference proteome</keyword>
<evidence type="ECO:0008006" key="3">
    <source>
        <dbReference type="Google" id="ProtNLM"/>
    </source>
</evidence>
<dbReference type="EMBL" id="JWIO01000003">
    <property type="protein sequence ID" value="KLL12644.1"/>
    <property type="molecule type" value="Genomic_DNA"/>
</dbReference>
<comment type="caution">
    <text evidence="1">The sequence shown here is derived from an EMBL/GenBank/DDBJ whole genome shotgun (WGS) entry which is preliminary data.</text>
</comment>
<proteinExistence type="predicted"/>
<protein>
    <recommendedName>
        <fullName evidence="3">Secreted protein</fullName>
    </recommendedName>
</protein>
<evidence type="ECO:0000313" key="1">
    <source>
        <dbReference type="EMBL" id="KLL12644.1"/>
    </source>
</evidence>
<evidence type="ECO:0000313" key="2">
    <source>
        <dbReference type="Proteomes" id="UP000035425"/>
    </source>
</evidence>